<feature type="domain" description="S1 motif" evidence="2">
    <location>
        <begin position="279"/>
        <end position="354"/>
    </location>
</feature>
<reference evidence="3 4" key="1">
    <citation type="journal article" date="2016" name="Nat. Commun.">
        <title>Thousands of microbial genomes shed light on interconnected biogeochemical processes in an aquifer system.</title>
        <authorList>
            <person name="Anantharaman K."/>
            <person name="Brown C.T."/>
            <person name="Hug L.A."/>
            <person name="Sharon I."/>
            <person name="Castelle C.J."/>
            <person name="Probst A.J."/>
            <person name="Thomas B.C."/>
            <person name="Singh A."/>
            <person name="Wilkins M.J."/>
            <person name="Karaoz U."/>
            <person name="Brodie E.L."/>
            <person name="Williams K.H."/>
            <person name="Hubbard S.S."/>
            <person name="Banfield J.F."/>
        </authorList>
    </citation>
    <scope>NUCLEOTIDE SEQUENCE [LARGE SCALE GENOMIC DNA]</scope>
</reference>
<evidence type="ECO:0000256" key="1">
    <source>
        <dbReference type="ARBA" id="ARBA00025604"/>
    </source>
</evidence>
<dbReference type="PANTHER" id="PTHR47559:SF1">
    <property type="entry name" value="OS03G0844900 PROTEIN"/>
    <property type="match status" value="1"/>
</dbReference>
<comment type="function">
    <text evidence="1">Binds mRNA; thus facilitating recognition of the initiation point. It is needed to translate mRNA with a short Shine-Dalgarno (SD) purine-rich sequence.</text>
</comment>
<dbReference type="FunFam" id="2.40.50.140:FF:000103">
    <property type="entry name" value="protein RRP5 homolog"/>
    <property type="match status" value="1"/>
</dbReference>
<comment type="caution">
    <text evidence="3">The sequence shown here is derived from an EMBL/GenBank/DDBJ whole genome shotgun (WGS) entry which is preliminary data.</text>
</comment>
<sequence>MDLLFKQSSVTLPKEGDIVEGKVMKVDGSRVFVDLVFGTGIVFGREYRLGKHLLRKVKEGDALSAKVVEVENEGGYLELSVSEADKERVWKQIKKLHNEKAVIELKALEANKGGLVFEWQGIKGFLPVSQLTAQHYPRVDGGDKIKILEELQKFVGQTFSLIVLDFELSSMEQKLIFSEKGGVPEETRKLLESYKVGDVHDGVVSGVVDFGIFVQLEENLEGLVHISELDWSLVENPGDLFKQGDKVKVRVIGIEGDKISLSVKALKEDPWKQANYQKGDIVEGRVTKLSKIGSFVQVFDKDRPNVSGKIYGLSHVSEFGSQQKMESIVEIGKIYPFQIAHFDPEQHKLSLLFLGNEAKKTAEESETIKDEK</sequence>
<dbReference type="Gene3D" id="2.40.50.140">
    <property type="entry name" value="Nucleic acid-binding proteins"/>
    <property type="match status" value="3"/>
</dbReference>
<accession>A0A1G2FXF0</accession>
<dbReference type="Pfam" id="PF00575">
    <property type="entry name" value="S1"/>
    <property type="match status" value="2"/>
</dbReference>
<dbReference type="InterPro" id="IPR012340">
    <property type="entry name" value="NA-bd_OB-fold"/>
</dbReference>
<name>A0A1G2FXF0_9BACT</name>
<dbReference type="PANTHER" id="PTHR47559">
    <property type="entry name" value="OS03G0844900 PROTEIN"/>
    <property type="match status" value="1"/>
</dbReference>
<dbReference type="InterPro" id="IPR003029">
    <property type="entry name" value="S1_domain"/>
</dbReference>
<proteinExistence type="predicted"/>
<dbReference type="Proteomes" id="UP000176700">
    <property type="component" value="Unassembled WGS sequence"/>
</dbReference>
<organism evidence="3 4">
    <name type="scientific">Candidatus Ryanbacteria bacterium RIFCSPHIGHO2_01_45_13</name>
    <dbReference type="NCBI Taxonomy" id="1802112"/>
    <lineage>
        <taxon>Bacteria</taxon>
        <taxon>Candidatus Ryaniibacteriota</taxon>
    </lineage>
</organism>
<feature type="domain" description="S1 motif" evidence="2">
    <location>
        <begin position="197"/>
        <end position="264"/>
    </location>
</feature>
<dbReference type="PROSITE" id="PS50126">
    <property type="entry name" value="S1"/>
    <property type="match status" value="4"/>
</dbReference>
<dbReference type="SUPFAM" id="SSF50249">
    <property type="entry name" value="Nucleic acid-binding proteins"/>
    <property type="match status" value="3"/>
</dbReference>
<dbReference type="EMBL" id="MHNI01000018">
    <property type="protein sequence ID" value="OGZ42497.1"/>
    <property type="molecule type" value="Genomic_DNA"/>
</dbReference>
<dbReference type="GO" id="GO:0003676">
    <property type="term" value="F:nucleic acid binding"/>
    <property type="evidence" value="ECO:0007669"/>
    <property type="project" value="InterPro"/>
</dbReference>
<feature type="domain" description="S1 motif" evidence="2">
    <location>
        <begin position="16"/>
        <end position="82"/>
    </location>
</feature>
<dbReference type="SMART" id="SM00316">
    <property type="entry name" value="S1"/>
    <property type="match status" value="4"/>
</dbReference>
<gene>
    <name evidence="3" type="ORF">A2W41_03800</name>
</gene>
<protein>
    <recommendedName>
        <fullName evidence="2">S1 motif domain-containing protein</fullName>
    </recommendedName>
</protein>
<dbReference type="InterPro" id="IPR052757">
    <property type="entry name" value="Ribosomal_protein_S1"/>
</dbReference>
<dbReference type="AlphaFoldDB" id="A0A1G2FXF0"/>
<evidence type="ECO:0000259" key="2">
    <source>
        <dbReference type="PROSITE" id="PS50126"/>
    </source>
</evidence>
<evidence type="ECO:0000313" key="3">
    <source>
        <dbReference type="EMBL" id="OGZ42497.1"/>
    </source>
</evidence>
<evidence type="ECO:0000313" key="4">
    <source>
        <dbReference type="Proteomes" id="UP000176700"/>
    </source>
</evidence>
<feature type="domain" description="S1 motif" evidence="2">
    <location>
        <begin position="100"/>
        <end position="180"/>
    </location>
</feature>